<dbReference type="EMBL" id="GL883015">
    <property type="protein sequence ID" value="EGG19277.1"/>
    <property type="molecule type" value="Genomic_DNA"/>
</dbReference>
<evidence type="ECO:0000259" key="7">
    <source>
        <dbReference type="Pfam" id="PF01490"/>
    </source>
</evidence>
<gene>
    <name evidence="8" type="ORF">DFA_02064</name>
</gene>
<dbReference type="PANTHER" id="PTHR16189:SF3">
    <property type="entry name" value="AMINO ACID TRANSPORTER TRANSMEMBRANE DOMAIN-CONTAINING PROTEIN"/>
    <property type="match status" value="1"/>
</dbReference>
<feature type="domain" description="Amino acid transporter transmembrane" evidence="7">
    <location>
        <begin position="110"/>
        <end position="506"/>
    </location>
</feature>
<feature type="transmembrane region" description="Helical" evidence="6">
    <location>
        <begin position="257"/>
        <end position="277"/>
    </location>
</feature>
<dbReference type="GeneID" id="14871297"/>
<dbReference type="GO" id="GO:0016020">
    <property type="term" value="C:membrane"/>
    <property type="evidence" value="ECO:0007669"/>
    <property type="project" value="UniProtKB-SubCell"/>
</dbReference>
<sequence length="610" mass="68296">MSINNSDSHSNSDSNNNNNNGSGDNSYKTSFLRRFVDGHDKEHKGYSTVPKDKRRDSVSSNHAIQFIDDDYSPLIDPSSPSQVLVNKIFDIREKIDDHAAAQNLFGHKTIGYIGGFCLLVGNITGPGLVEIASTYQHGGWILSTLAFIGMMMLSGLASFFLIESMAALPGNPRFQLRVEFVMLCKFYFGKVGYVLAQIFINVSLQATNIASIIICAQMVDSLLIFIFGKSCGVQLYPHQRWTCVETESSSTSPFADYYMLFTLGYLIVLVIIIPLGILNLEDNIIVQTICFILMVAIVTSWIIMFIINGLEPTNLPAIGDKLGISKILGNVIFNYAYITTLPSYVNEVKPTVNIKKSIFSATVFSTFIFMMIGIFGSLAFSNMPYDSDILSMINSTSHANVFSRVSVYIFPFIVLASSIPVFSIIVRYNLTQNRLLKKPVAIFISVILPWIIVIPFMTGEGLINIIDWASLFFSSTSNFIIPLLIYLKSLHFRSKNFLTNEQKEIIDSLAQDTIDWEENEVMLFEDKNQFKGLKGLLPFSISLYPESGFLLECEQTSRGSSTSTYNNARIFTILLLNIIYILCHIDYTSGFLLECEQTLRGSSTSTVRFR</sequence>
<dbReference type="OMA" id="VEFTMIC"/>
<dbReference type="STRING" id="1054147.F4PYL1"/>
<feature type="transmembrane region" description="Helical" evidence="6">
    <location>
        <begin position="140"/>
        <end position="162"/>
    </location>
</feature>
<feature type="transmembrane region" description="Helical" evidence="6">
    <location>
        <begin position="327"/>
        <end position="346"/>
    </location>
</feature>
<organism evidence="8 9">
    <name type="scientific">Cavenderia fasciculata</name>
    <name type="common">Slime mold</name>
    <name type="synonym">Dictyostelium fasciculatum</name>
    <dbReference type="NCBI Taxonomy" id="261658"/>
    <lineage>
        <taxon>Eukaryota</taxon>
        <taxon>Amoebozoa</taxon>
        <taxon>Evosea</taxon>
        <taxon>Eumycetozoa</taxon>
        <taxon>Dictyostelia</taxon>
        <taxon>Acytosteliales</taxon>
        <taxon>Cavenderiaceae</taxon>
        <taxon>Cavenderia</taxon>
    </lineage>
</organism>
<keyword evidence="3 6" id="KW-1133">Transmembrane helix</keyword>
<feature type="transmembrane region" description="Helical" evidence="6">
    <location>
        <begin position="405"/>
        <end position="428"/>
    </location>
</feature>
<keyword evidence="9" id="KW-1185">Reference proteome</keyword>
<evidence type="ECO:0000256" key="1">
    <source>
        <dbReference type="ARBA" id="ARBA00004370"/>
    </source>
</evidence>
<evidence type="ECO:0000313" key="9">
    <source>
        <dbReference type="Proteomes" id="UP000007797"/>
    </source>
</evidence>
<feature type="transmembrane region" description="Helical" evidence="6">
    <location>
        <begin position="465"/>
        <end position="487"/>
    </location>
</feature>
<evidence type="ECO:0000256" key="6">
    <source>
        <dbReference type="SAM" id="Phobius"/>
    </source>
</evidence>
<dbReference type="Pfam" id="PF01490">
    <property type="entry name" value="Aa_trans"/>
    <property type="match status" value="1"/>
</dbReference>
<feature type="transmembrane region" description="Helical" evidence="6">
    <location>
        <begin position="174"/>
        <end position="196"/>
    </location>
</feature>
<dbReference type="PANTHER" id="PTHR16189">
    <property type="entry name" value="TRANSMEMBRANE PROTEIN 104-RELATED"/>
    <property type="match status" value="1"/>
</dbReference>
<feature type="transmembrane region" description="Helical" evidence="6">
    <location>
        <begin position="284"/>
        <end position="307"/>
    </location>
</feature>
<proteinExistence type="predicted"/>
<feature type="region of interest" description="Disordered" evidence="5">
    <location>
        <begin position="1"/>
        <end position="26"/>
    </location>
</feature>
<evidence type="ECO:0000256" key="5">
    <source>
        <dbReference type="SAM" id="MobiDB-lite"/>
    </source>
</evidence>
<dbReference type="RefSeq" id="XP_004357548.1">
    <property type="nucleotide sequence ID" value="XM_004357491.1"/>
</dbReference>
<accession>F4PYL1</accession>
<evidence type="ECO:0000313" key="8">
    <source>
        <dbReference type="EMBL" id="EGG19277.1"/>
    </source>
</evidence>
<dbReference type="KEGG" id="dfa:DFA_02064"/>
<dbReference type="InterPro" id="IPR013057">
    <property type="entry name" value="AA_transpt_TM"/>
</dbReference>
<feature type="transmembrane region" description="Helical" evidence="6">
    <location>
        <begin position="358"/>
        <end position="385"/>
    </location>
</feature>
<evidence type="ECO:0000256" key="4">
    <source>
        <dbReference type="ARBA" id="ARBA00023136"/>
    </source>
</evidence>
<feature type="transmembrane region" description="Helical" evidence="6">
    <location>
        <begin position="440"/>
        <end position="459"/>
    </location>
</feature>
<reference evidence="9" key="1">
    <citation type="journal article" date="2011" name="Genome Res.">
        <title>Phylogeny-wide analysis of social amoeba genomes highlights ancient origins for complex intercellular communication.</title>
        <authorList>
            <person name="Heidel A.J."/>
            <person name="Lawal H.M."/>
            <person name="Felder M."/>
            <person name="Schilde C."/>
            <person name="Helps N.R."/>
            <person name="Tunggal B."/>
            <person name="Rivero F."/>
            <person name="John U."/>
            <person name="Schleicher M."/>
            <person name="Eichinger L."/>
            <person name="Platzer M."/>
            <person name="Noegel A.A."/>
            <person name="Schaap P."/>
            <person name="Gloeckner G."/>
        </authorList>
    </citation>
    <scope>NUCLEOTIDE SEQUENCE [LARGE SCALE GENOMIC DNA]</scope>
    <source>
        <strain evidence="9">SH3</strain>
    </source>
</reference>
<evidence type="ECO:0000256" key="2">
    <source>
        <dbReference type="ARBA" id="ARBA00022692"/>
    </source>
</evidence>
<feature type="transmembrane region" description="Helical" evidence="6">
    <location>
        <begin position="208"/>
        <end position="228"/>
    </location>
</feature>
<dbReference type="AlphaFoldDB" id="F4PYL1"/>
<dbReference type="Proteomes" id="UP000007797">
    <property type="component" value="Unassembled WGS sequence"/>
</dbReference>
<keyword evidence="2 6" id="KW-0812">Transmembrane</keyword>
<keyword evidence="4 6" id="KW-0472">Membrane</keyword>
<protein>
    <recommendedName>
        <fullName evidence="7">Amino acid transporter transmembrane domain-containing protein</fullName>
    </recommendedName>
</protein>
<comment type="subcellular location">
    <subcellularLocation>
        <location evidence="1">Membrane</location>
    </subcellularLocation>
</comment>
<evidence type="ECO:0000256" key="3">
    <source>
        <dbReference type="ARBA" id="ARBA00022989"/>
    </source>
</evidence>
<name>F4PYL1_CACFS</name>
<dbReference type="OrthoDB" id="15894at2759"/>